<comment type="cofactor">
    <cofactor evidence="23">
        <name>heme</name>
        <dbReference type="ChEBI" id="CHEBI:30413"/>
    </cofactor>
    <text evidence="23">Binds 2 heme groups non-covalently.</text>
</comment>
<evidence type="ECO:0000256" key="21">
    <source>
        <dbReference type="ARBA" id="ARBA00061233"/>
    </source>
</evidence>
<keyword evidence="16 24" id="KW-0472">Membrane</keyword>
<dbReference type="InterPro" id="IPR005798">
    <property type="entry name" value="Cyt_b/b6_C"/>
</dbReference>
<dbReference type="GO" id="GO:0046872">
    <property type="term" value="F:metal ion binding"/>
    <property type="evidence" value="ECO:0007669"/>
    <property type="project" value="UniProtKB-KW"/>
</dbReference>
<evidence type="ECO:0000313" key="27">
    <source>
        <dbReference type="EMBL" id="WNH42154.1"/>
    </source>
</evidence>
<dbReference type="AlphaFoldDB" id="A0AA95ZAF7"/>
<evidence type="ECO:0000256" key="10">
    <source>
        <dbReference type="ARBA" id="ARBA00022792"/>
    </source>
</evidence>
<comment type="function">
    <text evidence="1">Component of the ubiquinol-cytochrome c reductase complex (complex III or cytochrome b-c1 complex) that is part of the mitochondrial respiratory chain. The b-c1 complex mediates electron transfer from ubiquinol to cytochrome c. Contributes to the generation of a proton gradient across the mitochondrial membrane that is then used for ATP synthesis.</text>
</comment>
<feature type="transmembrane region" description="Helical" evidence="24">
    <location>
        <begin position="141"/>
        <end position="159"/>
    </location>
</feature>
<dbReference type="GO" id="GO:0016491">
    <property type="term" value="F:oxidoreductase activity"/>
    <property type="evidence" value="ECO:0007669"/>
    <property type="project" value="InterPro"/>
</dbReference>
<feature type="binding site" description="axial binding residue" evidence="23">
    <location>
        <position position="98"/>
    </location>
    <ligand>
        <name>heme b</name>
        <dbReference type="ChEBI" id="CHEBI:60344"/>
        <label>b566</label>
    </ligand>
    <ligandPart>
        <name>Fe</name>
        <dbReference type="ChEBI" id="CHEBI:18248"/>
    </ligandPart>
</feature>
<dbReference type="GO" id="GO:0008121">
    <property type="term" value="F:quinol-cytochrome-c reductase activity"/>
    <property type="evidence" value="ECO:0007669"/>
    <property type="project" value="InterPro"/>
</dbReference>
<dbReference type="InterPro" id="IPR005797">
    <property type="entry name" value="Cyt_b/b6_N"/>
</dbReference>
<accession>A0AA95ZAF7</accession>
<feature type="binding site" description="axial binding residue" evidence="23">
    <location>
        <position position="183"/>
    </location>
    <ligand>
        <name>heme b</name>
        <dbReference type="ChEBI" id="CHEBI:60344"/>
        <label>b562</label>
    </ligand>
    <ligandPart>
        <name>Fe</name>
        <dbReference type="ChEBI" id="CHEBI:18248"/>
    </ligandPart>
</feature>
<dbReference type="Pfam" id="PF00032">
    <property type="entry name" value="Cytochrom_B_C"/>
    <property type="match status" value="1"/>
</dbReference>
<evidence type="ECO:0000256" key="5">
    <source>
        <dbReference type="ARBA" id="ARBA00022448"/>
    </source>
</evidence>
<evidence type="ECO:0000256" key="9">
    <source>
        <dbReference type="ARBA" id="ARBA00022723"/>
    </source>
</evidence>
<dbReference type="CDD" id="cd00290">
    <property type="entry name" value="cytochrome_b_C"/>
    <property type="match status" value="1"/>
</dbReference>
<sequence length="378" mass="42951">MHKPIRLHHPLLKIANNALIDLPAPINISAWWNFGSLLGLCLIIQILTGLFLAMHYTAHIDLAFNSVAHICRDVNYGWLLRTLHANGASFFFICLYLHTGRGMYYGSFLFMHTWMIGVIILFLVMATAFMGYVLPWGQMSFWGATVITNLLSAIPYLGIDLVQWVWGGFAVDNATLTRFFTFHFVLPFIVTAAVMIHLLFLHQTGSNNPLGVNSDIDKIPFHPYFSFKDIAGFLILIATLTILTLLEPYWLGDPDNFTPANPLVTPVHIQPEWYFLFAYAILRSIPNKLGGVIALILSIAILLILPFSTTSKFRGSQFYPINQFLFWSLLVLVILLTWIGARPVEDPYILVGQVLTVLYFSFYILNPITLKMWDYLLN</sequence>
<comment type="subcellular location">
    <subcellularLocation>
        <location evidence="2">Mitochondrion inner membrane</location>
        <topology evidence="2">Multi-pass membrane protein</topology>
    </subcellularLocation>
</comment>
<feature type="transmembrane region" description="Helical" evidence="24">
    <location>
        <begin position="111"/>
        <end position="134"/>
    </location>
</feature>
<feature type="binding site" evidence="22">
    <location>
        <position position="202"/>
    </location>
    <ligand>
        <name>a ubiquinone</name>
        <dbReference type="ChEBI" id="CHEBI:16389"/>
    </ligand>
</feature>
<reference evidence="27" key="1">
    <citation type="journal article" date="2023" name="Zootaxa">
        <title>Revision of the African Neoperla Needham, 1905 (Plecoptera: Perlidae: Perlinae) based on morphological and molecular data.</title>
        <authorList>
            <person name="Zwick P."/>
            <person name="Zwick A."/>
        </authorList>
    </citation>
    <scope>NUCLEOTIDE SEQUENCE</scope>
</reference>
<feature type="transmembrane region" description="Helical" evidence="24">
    <location>
        <begin position="78"/>
        <end position="99"/>
    </location>
</feature>
<evidence type="ECO:0000256" key="24">
    <source>
        <dbReference type="SAM" id="Phobius"/>
    </source>
</evidence>
<evidence type="ECO:0000256" key="6">
    <source>
        <dbReference type="ARBA" id="ARBA00022617"/>
    </source>
</evidence>
<evidence type="ECO:0000256" key="15">
    <source>
        <dbReference type="ARBA" id="ARBA00023128"/>
    </source>
</evidence>
<evidence type="ECO:0000256" key="17">
    <source>
        <dbReference type="ARBA" id="ARBA00029812"/>
    </source>
</evidence>
<keyword evidence="5" id="KW-0813">Transport</keyword>
<dbReference type="InterPro" id="IPR030689">
    <property type="entry name" value="Cytochrome_b"/>
</dbReference>
<feature type="domain" description="Cytochrome b/b6 C-terminal region profile" evidence="25">
    <location>
        <begin position="259"/>
        <end position="360"/>
    </location>
</feature>
<evidence type="ECO:0000256" key="14">
    <source>
        <dbReference type="ARBA" id="ARBA00023075"/>
    </source>
</evidence>
<feature type="binding site" description="axial binding residue" evidence="23">
    <location>
        <position position="197"/>
    </location>
    <ligand>
        <name>heme b</name>
        <dbReference type="ChEBI" id="CHEBI:60344"/>
        <label>b566</label>
    </ligand>
    <ligandPart>
        <name>Fe</name>
        <dbReference type="ChEBI" id="CHEBI:18248"/>
    </ligandPart>
</feature>
<keyword evidence="10" id="KW-0999">Mitochondrion inner membrane</keyword>
<evidence type="ECO:0000259" key="25">
    <source>
        <dbReference type="Pfam" id="PF00032"/>
    </source>
</evidence>
<protein>
    <recommendedName>
        <fullName evidence="4">Cytochrome b</fullName>
    </recommendedName>
    <alternativeName>
        <fullName evidence="18">Complex III subunit 3</fullName>
    </alternativeName>
    <alternativeName>
        <fullName evidence="19">Complex III subunit III</fullName>
    </alternativeName>
    <alternativeName>
        <fullName evidence="17">Cytochrome b-c1 complex subunit 3</fullName>
    </alternativeName>
    <alternativeName>
        <fullName evidence="20">Ubiquinol-cytochrome-c reductase complex cytochrome b subunit</fullName>
    </alternativeName>
</protein>
<keyword evidence="8 24" id="KW-0812">Transmembrane</keyword>
<comment type="similarity">
    <text evidence="21">Belongs to the cytochrome b family.</text>
</comment>
<dbReference type="GO" id="GO:0006122">
    <property type="term" value="P:mitochondrial electron transport, ubiquinol to cytochrome c"/>
    <property type="evidence" value="ECO:0007669"/>
    <property type="project" value="TreeGrafter"/>
</dbReference>
<feature type="transmembrane region" description="Helical" evidence="24">
    <location>
        <begin position="348"/>
        <end position="368"/>
    </location>
</feature>
<keyword evidence="7" id="KW-0679">Respiratory chain</keyword>
<evidence type="ECO:0000256" key="11">
    <source>
        <dbReference type="ARBA" id="ARBA00022982"/>
    </source>
</evidence>
<keyword evidence="9 23" id="KW-0479">Metal-binding</keyword>
<dbReference type="PIRSF" id="PIRSF038885">
    <property type="entry name" value="COB"/>
    <property type="match status" value="1"/>
</dbReference>
<evidence type="ECO:0000256" key="8">
    <source>
        <dbReference type="ARBA" id="ARBA00022692"/>
    </source>
</evidence>
<feature type="transmembrane region" description="Helical" evidence="24">
    <location>
        <begin position="289"/>
        <end position="309"/>
    </location>
</feature>
<name>A0AA95ZAF7_9NEOP</name>
<dbReference type="Pfam" id="PF00033">
    <property type="entry name" value="Cytochrome_B"/>
    <property type="match status" value="1"/>
</dbReference>
<evidence type="ECO:0000256" key="1">
    <source>
        <dbReference type="ARBA" id="ARBA00002566"/>
    </source>
</evidence>
<feature type="transmembrane region" description="Helical" evidence="24">
    <location>
        <begin position="31"/>
        <end position="57"/>
    </location>
</feature>
<dbReference type="Gene3D" id="1.20.810.10">
    <property type="entry name" value="Cytochrome Bc1 Complex, Chain C"/>
    <property type="match status" value="1"/>
</dbReference>
<feature type="transmembrane region" description="Helical" evidence="24">
    <location>
        <begin position="321"/>
        <end position="341"/>
    </location>
</feature>
<dbReference type="EMBL" id="OR034498">
    <property type="protein sequence ID" value="WNH42154.1"/>
    <property type="molecule type" value="Genomic_DNA"/>
</dbReference>
<dbReference type="PANTHER" id="PTHR19271:SF16">
    <property type="entry name" value="CYTOCHROME B"/>
    <property type="match status" value="1"/>
</dbReference>
<keyword evidence="6 23" id="KW-0349">Heme</keyword>
<keyword evidence="12 24" id="KW-1133">Transmembrane helix</keyword>
<comment type="subunit">
    <text evidence="3">The main subunits of complex b-c1 are: cytochrome b, cytochrome c1 and the Rieske protein.</text>
</comment>
<evidence type="ECO:0000256" key="16">
    <source>
        <dbReference type="ARBA" id="ARBA00023136"/>
    </source>
</evidence>
<evidence type="ECO:0000256" key="19">
    <source>
        <dbReference type="ARBA" id="ARBA00032600"/>
    </source>
</evidence>
<keyword evidence="11" id="KW-0249">Electron transport</keyword>
<feature type="transmembrane region" description="Helical" evidence="24">
    <location>
        <begin position="230"/>
        <end position="251"/>
    </location>
</feature>
<keyword evidence="14" id="KW-0830">Ubiquinone</keyword>
<evidence type="ECO:0000256" key="18">
    <source>
        <dbReference type="ARBA" id="ARBA00031681"/>
    </source>
</evidence>
<evidence type="ECO:0000256" key="22">
    <source>
        <dbReference type="PIRSR" id="PIRSR038885-1"/>
    </source>
</evidence>
<dbReference type="GO" id="GO:0005743">
    <property type="term" value="C:mitochondrial inner membrane"/>
    <property type="evidence" value="ECO:0007669"/>
    <property type="project" value="UniProtKB-SubCell"/>
</dbReference>
<geneLocation type="mitochondrion" evidence="27"/>
<dbReference type="SUPFAM" id="SSF81648">
    <property type="entry name" value="a domain/subunit of cytochrome bc1 complex (Ubiquinol-cytochrome c reductase)"/>
    <property type="match status" value="1"/>
</dbReference>
<organism evidence="27">
    <name type="scientific">Neoperla conradti</name>
    <dbReference type="NCBI Taxonomy" id="3065838"/>
    <lineage>
        <taxon>Eukaryota</taxon>
        <taxon>Metazoa</taxon>
        <taxon>Ecdysozoa</taxon>
        <taxon>Arthropoda</taxon>
        <taxon>Hexapoda</taxon>
        <taxon>Insecta</taxon>
        <taxon>Pterygota</taxon>
        <taxon>Neoptera</taxon>
        <taxon>Polyneoptera</taxon>
        <taxon>Plecoptera</taxon>
        <taxon>Perloidea</taxon>
        <taxon>Perlidae</taxon>
        <taxon>Neoperla</taxon>
    </lineage>
</organism>
<dbReference type="InterPro" id="IPR036150">
    <property type="entry name" value="Cyt_b/b6_C_sf"/>
</dbReference>
<keyword evidence="15 27" id="KW-0496">Mitochondrion</keyword>
<evidence type="ECO:0000256" key="3">
    <source>
        <dbReference type="ARBA" id="ARBA00011649"/>
    </source>
</evidence>
<dbReference type="FunFam" id="1.20.810.10:FF:000002">
    <property type="entry name" value="Cytochrome b"/>
    <property type="match status" value="1"/>
</dbReference>
<evidence type="ECO:0000256" key="4">
    <source>
        <dbReference type="ARBA" id="ARBA00013531"/>
    </source>
</evidence>
<dbReference type="CDD" id="cd00284">
    <property type="entry name" value="Cytochrome_b_N"/>
    <property type="match status" value="1"/>
</dbReference>
<dbReference type="InterPro" id="IPR016174">
    <property type="entry name" value="Di-haem_cyt_TM"/>
</dbReference>
<dbReference type="PANTHER" id="PTHR19271">
    <property type="entry name" value="CYTOCHROME B"/>
    <property type="match status" value="1"/>
</dbReference>
<evidence type="ECO:0000256" key="7">
    <source>
        <dbReference type="ARBA" id="ARBA00022660"/>
    </source>
</evidence>
<feature type="binding site" description="axial binding residue" evidence="23">
    <location>
        <position position="84"/>
    </location>
    <ligand>
        <name>heme b</name>
        <dbReference type="ChEBI" id="CHEBI:60344"/>
        <label>b562</label>
    </ligand>
    <ligandPart>
        <name>Fe</name>
        <dbReference type="ChEBI" id="CHEBI:18248"/>
    </ligandPart>
</feature>
<evidence type="ECO:0000256" key="23">
    <source>
        <dbReference type="PIRSR" id="PIRSR038885-2"/>
    </source>
</evidence>
<evidence type="ECO:0000259" key="26">
    <source>
        <dbReference type="Pfam" id="PF00033"/>
    </source>
</evidence>
<evidence type="ECO:0000256" key="13">
    <source>
        <dbReference type="ARBA" id="ARBA00023004"/>
    </source>
</evidence>
<evidence type="ECO:0000256" key="20">
    <source>
        <dbReference type="ARBA" id="ARBA00032818"/>
    </source>
</evidence>
<keyword evidence="13 23" id="KW-0408">Iron</keyword>
<feature type="domain" description="Cytochrome b/b6 N-terminal region profile" evidence="26">
    <location>
        <begin position="20"/>
        <end position="205"/>
    </location>
</feature>
<feature type="transmembrane region" description="Helical" evidence="24">
    <location>
        <begin position="179"/>
        <end position="201"/>
    </location>
</feature>
<dbReference type="InterPro" id="IPR048259">
    <property type="entry name" value="Cytochrome_b_N_euk/bac"/>
</dbReference>
<gene>
    <name evidence="27" type="primary">CYTB</name>
</gene>
<proteinExistence type="inferred from homology"/>
<dbReference type="SUPFAM" id="SSF81342">
    <property type="entry name" value="Transmembrane di-heme cytochromes"/>
    <property type="match status" value="1"/>
</dbReference>
<evidence type="ECO:0000256" key="2">
    <source>
        <dbReference type="ARBA" id="ARBA00004448"/>
    </source>
</evidence>
<dbReference type="InterPro" id="IPR048260">
    <property type="entry name" value="Cytochrome_b_C_euk/bac"/>
</dbReference>
<evidence type="ECO:0000256" key="12">
    <source>
        <dbReference type="ARBA" id="ARBA00022989"/>
    </source>
</evidence>
<dbReference type="InterPro" id="IPR027387">
    <property type="entry name" value="Cytb/b6-like_sf"/>
</dbReference>
<dbReference type="GO" id="GO:0045275">
    <property type="term" value="C:respiratory chain complex III"/>
    <property type="evidence" value="ECO:0007669"/>
    <property type="project" value="InterPro"/>
</dbReference>